<comment type="caution">
    <text evidence="4">The sequence shown here is derived from an EMBL/GenBank/DDBJ whole genome shotgun (WGS) entry which is preliminary data.</text>
</comment>
<dbReference type="GO" id="GO:0007623">
    <property type="term" value="P:circadian rhythm"/>
    <property type="evidence" value="ECO:0007669"/>
    <property type="project" value="UniProtKB-ARBA"/>
</dbReference>
<reference evidence="4 5" key="1">
    <citation type="submission" date="2023-03" db="EMBL/GenBank/DDBJ databases">
        <title>Genome insight into feeding habits of ladybird beetles.</title>
        <authorList>
            <person name="Li H.-S."/>
            <person name="Huang Y.-H."/>
            <person name="Pang H."/>
        </authorList>
    </citation>
    <scope>NUCLEOTIDE SEQUENCE [LARGE SCALE GENOMIC DNA]</scope>
    <source>
        <strain evidence="4">SYSU_2023b</strain>
        <tissue evidence="4">Whole body</tissue>
    </source>
</reference>
<keyword evidence="1" id="KW-0732">Signal</keyword>
<dbReference type="SMART" id="SM00700">
    <property type="entry name" value="JHBP"/>
    <property type="match status" value="1"/>
</dbReference>
<dbReference type="GO" id="GO:0005615">
    <property type="term" value="C:extracellular space"/>
    <property type="evidence" value="ECO:0007669"/>
    <property type="project" value="TreeGrafter"/>
</dbReference>
<dbReference type="Pfam" id="PF06585">
    <property type="entry name" value="JHBP"/>
    <property type="match status" value="1"/>
</dbReference>
<dbReference type="PANTHER" id="PTHR11008:SF32">
    <property type="entry name" value="CIRCADIAN CLOCK-CONTROLLED PROTEIN DAYWAKE-RELATED"/>
    <property type="match status" value="1"/>
</dbReference>
<dbReference type="EMBL" id="JARQZJ010000032">
    <property type="protein sequence ID" value="KAK9874603.1"/>
    <property type="molecule type" value="Genomic_DNA"/>
</dbReference>
<evidence type="ECO:0000256" key="2">
    <source>
        <dbReference type="ARBA" id="ARBA00023108"/>
    </source>
</evidence>
<dbReference type="Gene3D" id="3.15.10.30">
    <property type="entry name" value="Haemolymph juvenile hormone binding protein"/>
    <property type="match status" value="1"/>
</dbReference>
<dbReference type="FunFam" id="3.15.10.30:FF:000001">
    <property type="entry name" value="Takeout-like protein 1"/>
    <property type="match status" value="1"/>
</dbReference>
<dbReference type="Proteomes" id="UP001431783">
    <property type="component" value="Unassembled WGS sequence"/>
</dbReference>
<accession>A0AAW1U0Y1</accession>
<evidence type="ECO:0000256" key="3">
    <source>
        <dbReference type="ARBA" id="ARBA00060902"/>
    </source>
</evidence>
<protein>
    <submittedName>
        <fullName evidence="4">Uncharacterized protein</fullName>
    </submittedName>
</protein>
<dbReference type="PANTHER" id="PTHR11008">
    <property type="entry name" value="PROTEIN TAKEOUT-LIKE PROTEIN"/>
    <property type="match status" value="1"/>
</dbReference>
<evidence type="ECO:0000313" key="5">
    <source>
        <dbReference type="Proteomes" id="UP001431783"/>
    </source>
</evidence>
<proteinExistence type="inferred from homology"/>
<dbReference type="InterPro" id="IPR010562">
    <property type="entry name" value="Haemolymph_juvenile_hormone-bd"/>
</dbReference>
<evidence type="ECO:0000256" key="1">
    <source>
        <dbReference type="ARBA" id="ARBA00022729"/>
    </source>
</evidence>
<evidence type="ECO:0000313" key="4">
    <source>
        <dbReference type="EMBL" id="KAK9874603.1"/>
    </source>
</evidence>
<dbReference type="InterPro" id="IPR038606">
    <property type="entry name" value="To_sf"/>
</dbReference>
<organism evidence="4 5">
    <name type="scientific">Henosepilachna vigintioctopunctata</name>
    <dbReference type="NCBI Taxonomy" id="420089"/>
    <lineage>
        <taxon>Eukaryota</taxon>
        <taxon>Metazoa</taxon>
        <taxon>Ecdysozoa</taxon>
        <taxon>Arthropoda</taxon>
        <taxon>Hexapoda</taxon>
        <taxon>Insecta</taxon>
        <taxon>Pterygota</taxon>
        <taxon>Neoptera</taxon>
        <taxon>Endopterygota</taxon>
        <taxon>Coleoptera</taxon>
        <taxon>Polyphaga</taxon>
        <taxon>Cucujiformia</taxon>
        <taxon>Coccinelloidea</taxon>
        <taxon>Coccinellidae</taxon>
        <taxon>Epilachninae</taxon>
        <taxon>Epilachnini</taxon>
        <taxon>Henosepilachna</taxon>
    </lineage>
</organism>
<sequence>MYTQFYVFLIYLSSVFTRELPTYLKDKRCSFKEDLEACFVKNGNLAIPLLAKGDPDFHIPKMNPMEISFIQLISTPTLGLNLTNVEIHGLDQARIERAKLNWKDNIFTIYLKSGNLTIEGDYVADGKVLVMPIKGNGRFKVFLKNGDFEAANIAEMLEIKGEKFFKLTDTRLNYKFERVEFQFDNLFDGNKELGDQVNKFLNENWDILLTDFGPGISATISSIIRDIFMKLSTISVKSAFKDYDS</sequence>
<keyword evidence="5" id="KW-1185">Reference proteome</keyword>
<name>A0AAW1U0Y1_9CUCU</name>
<gene>
    <name evidence="4" type="ORF">WA026_005435</name>
</gene>
<dbReference type="AlphaFoldDB" id="A0AAW1U0Y1"/>
<keyword evidence="2" id="KW-0090">Biological rhythms</keyword>
<comment type="similarity">
    <text evidence="3">Belongs to the TO family.</text>
</comment>